<dbReference type="SUPFAM" id="SSF89392">
    <property type="entry name" value="Prokaryotic lipoproteins and lipoprotein localization factors"/>
    <property type="match status" value="1"/>
</dbReference>
<keyword evidence="1" id="KW-0732">Signal</keyword>
<gene>
    <name evidence="2" type="ORF">CFBP5477_001490</name>
</gene>
<dbReference type="InterPro" id="IPR029046">
    <property type="entry name" value="LolA/LolB/LppX"/>
</dbReference>
<evidence type="ECO:0000256" key="1">
    <source>
        <dbReference type="ARBA" id="ARBA00022729"/>
    </source>
</evidence>
<dbReference type="Proteomes" id="UP000298664">
    <property type="component" value="Chromosome Circular"/>
</dbReference>
<name>A0AAF0HB48_9HYPH</name>
<dbReference type="AlphaFoldDB" id="A0AAF0HB48"/>
<dbReference type="InterPro" id="IPR004564">
    <property type="entry name" value="OM_lipoprot_carrier_LolA-like"/>
</dbReference>
<reference evidence="2" key="1">
    <citation type="submission" date="2023-05" db="EMBL/GenBank/DDBJ databases">
        <title>Complete genome sequence of Agrobacterium larrymoorei CFBP5477.</title>
        <authorList>
            <person name="Yen H.-C."/>
            <person name="Chou L."/>
            <person name="Lin Y.-C."/>
            <person name="Lai E.-M."/>
            <person name="Kuo C.-H."/>
        </authorList>
    </citation>
    <scope>NUCLEOTIDE SEQUENCE</scope>
    <source>
        <strain evidence="2">CFBP5477</strain>
    </source>
</reference>
<dbReference type="RefSeq" id="WP_234882828.1">
    <property type="nucleotide sequence ID" value="NZ_CP124733.1"/>
</dbReference>
<dbReference type="Pfam" id="PF03548">
    <property type="entry name" value="LolA"/>
    <property type="match status" value="1"/>
</dbReference>
<accession>A0AAF0HB48</accession>
<dbReference type="EMBL" id="CP124733">
    <property type="protein sequence ID" value="WHA41340.1"/>
    <property type="molecule type" value="Genomic_DNA"/>
</dbReference>
<organism evidence="2 3">
    <name type="scientific">Agrobacterium larrymoorei</name>
    <dbReference type="NCBI Taxonomy" id="160699"/>
    <lineage>
        <taxon>Bacteria</taxon>
        <taxon>Pseudomonadati</taxon>
        <taxon>Pseudomonadota</taxon>
        <taxon>Alphaproteobacteria</taxon>
        <taxon>Hyphomicrobiales</taxon>
        <taxon>Rhizobiaceae</taxon>
        <taxon>Rhizobium/Agrobacterium group</taxon>
        <taxon>Agrobacterium</taxon>
    </lineage>
</organism>
<proteinExistence type="predicted"/>
<evidence type="ECO:0000313" key="2">
    <source>
        <dbReference type="EMBL" id="WHA41340.1"/>
    </source>
</evidence>
<keyword evidence="2" id="KW-0449">Lipoprotein</keyword>
<sequence length="241" mass="26762">MKPPRFFGTWDAMKENKMKNTTSVVSAQNPGLENNMTRRGVMTLFSAAAAFAAFQPMSAFAQGAAEGATAQKIANHFSSVKTMMGEFVQFGPRGEQTGGKFYIARPGKLRFNYEDPSPMRVIADGRNVVIGNMKLKTWDLYPLSKTPLSLLLSDKIDLSNQKVRDVKEESDLITIVLGDKSVFGDSTITLMFDPKTFDLRQWTTTDAQNKDTTVMIFNVQSGVSLDDKVFAINYEEVRGRG</sequence>
<dbReference type="CDD" id="cd16325">
    <property type="entry name" value="LolA"/>
    <property type="match status" value="1"/>
</dbReference>
<evidence type="ECO:0000313" key="3">
    <source>
        <dbReference type="Proteomes" id="UP000298664"/>
    </source>
</evidence>
<protein>
    <submittedName>
        <fullName evidence="2">Outer membrane lipoprotein carrier protein LolA</fullName>
    </submittedName>
</protein>
<dbReference type="Gene3D" id="2.50.20.10">
    <property type="entry name" value="Lipoprotein localisation LolA/LolB/LppX"/>
    <property type="match status" value="1"/>
</dbReference>
<dbReference type="PANTHER" id="PTHR35869:SF1">
    <property type="entry name" value="OUTER-MEMBRANE LIPOPROTEIN CARRIER PROTEIN"/>
    <property type="match status" value="1"/>
</dbReference>
<dbReference type="PANTHER" id="PTHR35869">
    <property type="entry name" value="OUTER-MEMBRANE LIPOPROTEIN CARRIER PROTEIN"/>
    <property type="match status" value="1"/>
</dbReference>